<dbReference type="EMBL" id="BARS01010545">
    <property type="protein sequence ID" value="GAF94764.1"/>
    <property type="molecule type" value="Genomic_DNA"/>
</dbReference>
<evidence type="ECO:0008006" key="2">
    <source>
        <dbReference type="Google" id="ProtNLM"/>
    </source>
</evidence>
<dbReference type="Gene3D" id="3.40.50.11190">
    <property type="match status" value="1"/>
</dbReference>
<reference evidence="1" key="1">
    <citation type="journal article" date="2014" name="Front. Microbiol.">
        <title>High frequency of phylogenetically diverse reductive dehalogenase-homologous genes in deep subseafloor sedimentary metagenomes.</title>
        <authorList>
            <person name="Kawai M."/>
            <person name="Futagami T."/>
            <person name="Toyoda A."/>
            <person name="Takaki Y."/>
            <person name="Nishi S."/>
            <person name="Hori S."/>
            <person name="Arai W."/>
            <person name="Tsubouchi T."/>
            <person name="Morono Y."/>
            <person name="Uchiyama I."/>
            <person name="Ito T."/>
            <person name="Fujiyama A."/>
            <person name="Inagaki F."/>
            <person name="Takami H."/>
        </authorList>
    </citation>
    <scope>NUCLEOTIDE SEQUENCE</scope>
    <source>
        <strain evidence="1">Expedition CK06-06</strain>
    </source>
</reference>
<comment type="caution">
    <text evidence="1">The sequence shown here is derived from an EMBL/GenBank/DDBJ whole genome shotgun (WGS) entry which is preliminary data.</text>
</comment>
<feature type="non-terminal residue" evidence="1">
    <location>
        <position position="278"/>
    </location>
</feature>
<accession>X0TNF2</accession>
<proteinExistence type="predicted"/>
<evidence type="ECO:0000313" key="1">
    <source>
        <dbReference type="EMBL" id="GAF94764.1"/>
    </source>
</evidence>
<dbReference type="AlphaFoldDB" id="X0TNF2"/>
<organism evidence="1">
    <name type="scientific">marine sediment metagenome</name>
    <dbReference type="NCBI Taxonomy" id="412755"/>
    <lineage>
        <taxon>unclassified sequences</taxon>
        <taxon>metagenomes</taxon>
        <taxon>ecological metagenomes</taxon>
    </lineage>
</organism>
<dbReference type="SUPFAM" id="SSF53756">
    <property type="entry name" value="UDP-Glycosyltransferase/glycogen phosphorylase"/>
    <property type="match status" value="1"/>
</dbReference>
<gene>
    <name evidence="1" type="ORF">S01H1_19507</name>
</gene>
<protein>
    <recommendedName>
        <fullName evidence="2">Glycosyl transferase family 28 C-terminal domain-containing protein</fullName>
    </recommendedName>
</protein>
<name>X0TNF2_9ZZZZ</name>
<dbReference type="Gene3D" id="3.40.50.2000">
    <property type="entry name" value="Glycogen Phosphorylase B"/>
    <property type="match status" value="1"/>
</dbReference>
<sequence length="278" mass="29725">MKMIVLRADGGGEKGFGHIVRCCRLAAKLEGRGVECVFLSAGDESAIRYIEEHGFDVRRTDGANVLEDLLSISPDLVINDVRDTDADYIGGLKAAGIPVVNFDDCGGGRELADVVFDGNVLPEDNKDDGRLYLGPDYIVLDPVFESYHRRKKEVAERARKIMIMMGGTDPLELTSKVFDALGPVAGQYHISVVAGFGNQRVSKEIKAREGEGVTVLYGVDCLAGPMYEADLGITSGGVCMFEMAAVGTATVALAQAPHEVINAKLLEDRGIVVSVGMG</sequence>